<dbReference type="PANTHER" id="PTHR48108">
    <property type="entry name" value="CBS DOMAIN-CONTAINING PROTEIN CBSX2, CHLOROPLASTIC"/>
    <property type="match status" value="1"/>
</dbReference>
<dbReference type="Pfam" id="PF00571">
    <property type="entry name" value="CBS"/>
    <property type="match status" value="2"/>
</dbReference>
<dbReference type="CDD" id="cd00038">
    <property type="entry name" value="CAP_ED"/>
    <property type="match status" value="1"/>
</dbReference>
<dbReference type="PROSITE" id="PS50042">
    <property type="entry name" value="CNMP_BINDING_3"/>
    <property type="match status" value="1"/>
</dbReference>
<feature type="domain" description="CBS" evidence="5">
    <location>
        <begin position="240"/>
        <end position="297"/>
    </location>
</feature>
<keyword evidence="1" id="KW-0677">Repeat</keyword>
<dbReference type="InterPro" id="IPR046342">
    <property type="entry name" value="CBS_dom_sf"/>
</dbReference>
<dbReference type="InterPro" id="IPR051462">
    <property type="entry name" value="CBS_domain-containing"/>
</dbReference>
<dbReference type="Pfam" id="PF03445">
    <property type="entry name" value="DUF294"/>
    <property type="match status" value="1"/>
</dbReference>
<evidence type="ECO:0000313" key="7">
    <source>
        <dbReference type="Proteomes" id="UP001516662"/>
    </source>
</evidence>
<dbReference type="PROSITE" id="PS51371">
    <property type="entry name" value="CBS"/>
    <property type="match status" value="2"/>
</dbReference>
<dbReference type="SUPFAM" id="SSF54631">
    <property type="entry name" value="CBS-domain pair"/>
    <property type="match status" value="1"/>
</dbReference>
<evidence type="ECO:0000256" key="3">
    <source>
        <dbReference type="PROSITE-ProRule" id="PRU00703"/>
    </source>
</evidence>
<evidence type="ECO:0000256" key="2">
    <source>
        <dbReference type="ARBA" id="ARBA00023159"/>
    </source>
</evidence>
<reference evidence="6 7" key="1">
    <citation type="submission" date="2020-10" db="EMBL/GenBank/DDBJ databases">
        <title>Bacillus sp. HD4P25, an endophyte from a halophyte.</title>
        <authorList>
            <person name="Sun J.-Q."/>
        </authorList>
    </citation>
    <scope>NUCLEOTIDE SEQUENCE [LARGE SCALE GENOMIC DNA]</scope>
    <source>
        <strain evidence="6 7">YIM 93174</strain>
    </source>
</reference>
<feature type="domain" description="Cyclic nucleotide-binding" evidence="4">
    <location>
        <begin position="13"/>
        <end position="84"/>
    </location>
</feature>
<organism evidence="6 7">
    <name type="scientific">Litchfieldia luteola</name>
    <dbReference type="NCBI Taxonomy" id="682179"/>
    <lineage>
        <taxon>Bacteria</taxon>
        <taxon>Bacillati</taxon>
        <taxon>Bacillota</taxon>
        <taxon>Bacilli</taxon>
        <taxon>Bacillales</taxon>
        <taxon>Bacillaceae</taxon>
        <taxon>Litchfieldia</taxon>
    </lineage>
</organism>
<feature type="domain" description="CBS" evidence="5">
    <location>
        <begin position="175"/>
        <end position="232"/>
    </location>
</feature>
<dbReference type="InterPro" id="IPR000644">
    <property type="entry name" value="CBS_dom"/>
</dbReference>
<evidence type="ECO:0000313" key="6">
    <source>
        <dbReference type="EMBL" id="MBE4907282.1"/>
    </source>
</evidence>
<accession>A0ABR9QFK6</accession>
<dbReference type="RefSeq" id="WP_193534747.1">
    <property type="nucleotide sequence ID" value="NZ_JADCLJ010000007.1"/>
</dbReference>
<protein>
    <submittedName>
        <fullName evidence="6">CBS domain-containing protein</fullName>
    </submittedName>
</protein>
<comment type="caution">
    <text evidence="6">The sequence shown here is derived from an EMBL/GenBank/DDBJ whole genome shotgun (WGS) entry which is preliminary data.</text>
</comment>
<dbReference type="Pfam" id="PF10335">
    <property type="entry name" value="DUF294_C"/>
    <property type="match status" value="1"/>
</dbReference>
<dbReference type="EMBL" id="JADCLJ010000007">
    <property type="protein sequence ID" value="MBE4907282.1"/>
    <property type="molecule type" value="Genomic_DNA"/>
</dbReference>
<dbReference type="InterPro" id="IPR005105">
    <property type="entry name" value="GlnD_Uridyltrans_N"/>
</dbReference>
<dbReference type="CDD" id="cd05401">
    <property type="entry name" value="NT_GlnE_GlnD_like"/>
    <property type="match status" value="1"/>
</dbReference>
<evidence type="ECO:0000256" key="1">
    <source>
        <dbReference type="ARBA" id="ARBA00022737"/>
    </source>
</evidence>
<dbReference type="PANTHER" id="PTHR48108:SF31">
    <property type="entry name" value="CBS DOMAIN AND CYCLIC NUCLEOTIDE-REGULATED NUCLEOTIDYLTRANSFERASE"/>
    <property type="match status" value="1"/>
</dbReference>
<dbReference type="Gene3D" id="3.10.580.10">
    <property type="entry name" value="CBS-domain"/>
    <property type="match status" value="1"/>
</dbReference>
<keyword evidence="2" id="KW-0010">Activator</keyword>
<keyword evidence="7" id="KW-1185">Reference proteome</keyword>
<evidence type="ECO:0000259" key="4">
    <source>
        <dbReference type="PROSITE" id="PS50042"/>
    </source>
</evidence>
<dbReference type="InterPro" id="IPR000595">
    <property type="entry name" value="cNMP-bd_dom"/>
</dbReference>
<keyword evidence="3" id="KW-0129">CBS domain</keyword>
<sequence length="629" mass="72173">MEKIYEKVKFHPIFRGLEQEEAMELLTLCQLRNYEKLNIIFHADKQREGLLLLLSGIAEVYVASANTSHREEVLEVVQAGEMIGFSSLADFLGVSKEGQTVEKIVEVRAIESVEALYVPFSVIAKRWGNQDLHDYLLAQVSVRLKDVYVSLAEQVRLARQFGESEAMVVRVQDLMSSPAISVTSKDTIKTVAEKMMNHRTSSVLVTDQDILTGIITEQDLISRVIANPKVDSNDTASEILTASPVTISRFAYYYDALSKLILNGVKHLPVVDEQKVVGVITLSDLLRKKNESMVKAIHRIELAEEESLPEIKQAIYGMVATLIHGKVPILHTLDVVTTLYDRLVRRCIEQAISNLKKQGLQTTHSFCFFQMGSSGRKEQFLLTDQDHFLVFEDGGNDSYFTSLSHEIVRLLGLAGYARCKGDMMASNPLWRGSVSQWQNRIHNWTLQSTNQNLLLAQNFFSYRFMYGNIELYEKFENTLKEELARGKIFYYRLTELERENQIPILEHPIRAIFRLERKQVDMKKEVLFPFHHSLQILSLLNGILSGTPVERIEKLVEKKILSEDFAKDIKLAFSGIMTVYVKQRWHQHERQEPITSTLQFSHLTSREKEELMLSLKTLRELQTVVFSYF</sequence>
<dbReference type="Gene3D" id="2.60.120.10">
    <property type="entry name" value="Jelly Rolls"/>
    <property type="match status" value="1"/>
</dbReference>
<name>A0ABR9QFK6_9BACI</name>
<dbReference type="SMART" id="SM00116">
    <property type="entry name" value="CBS"/>
    <property type="match status" value="2"/>
</dbReference>
<dbReference type="Proteomes" id="UP001516662">
    <property type="component" value="Unassembled WGS sequence"/>
</dbReference>
<gene>
    <name evidence="6" type="ORF">IMZ08_04310</name>
</gene>
<dbReference type="InterPro" id="IPR018490">
    <property type="entry name" value="cNMP-bd_dom_sf"/>
</dbReference>
<dbReference type="InterPro" id="IPR018821">
    <property type="entry name" value="DUF294_put_nucleoTrafse_sb-bd"/>
</dbReference>
<dbReference type="InterPro" id="IPR014710">
    <property type="entry name" value="RmlC-like_jellyroll"/>
</dbReference>
<proteinExistence type="predicted"/>
<dbReference type="SUPFAM" id="SSF51206">
    <property type="entry name" value="cAMP-binding domain-like"/>
    <property type="match status" value="1"/>
</dbReference>
<evidence type="ECO:0000259" key="5">
    <source>
        <dbReference type="PROSITE" id="PS51371"/>
    </source>
</evidence>